<proteinExistence type="predicted"/>
<name>A0A317C611_9GAMM</name>
<evidence type="ECO:0000313" key="2">
    <source>
        <dbReference type="Proteomes" id="UP000245539"/>
    </source>
</evidence>
<dbReference type="RefSeq" id="WP_015067158.1">
    <property type="nucleotide sequence ID" value="NZ_QGKM01000059.1"/>
</dbReference>
<dbReference type="EMBL" id="QGKM01000059">
    <property type="protein sequence ID" value="PWQ94044.1"/>
    <property type="molecule type" value="Genomic_DNA"/>
</dbReference>
<reference evidence="1 2" key="1">
    <citation type="submission" date="2018-05" db="EMBL/GenBank/DDBJ databases">
        <title>Leucothrix arctica sp. nov., isolated from Arctic seawater.</title>
        <authorList>
            <person name="Choi A."/>
            <person name="Baek K."/>
        </authorList>
    </citation>
    <scope>NUCLEOTIDE SEQUENCE [LARGE SCALE GENOMIC DNA]</scope>
    <source>
        <strain evidence="1 2">JCM 18388</strain>
    </source>
</reference>
<organism evidence="1 2">
    <name type="scientific">Leucothrix pacifica</name>
    <dbReference type="NCBI Taxonomy" id="1247513"/>
    <lineage>
        <taxon>Bacteria</taxon>
        <taxon>Pseudomonadati</taxon>
        <taxon>Pseudomonadota</taxon>
        <taxon>Gammaproteobacteria</taxon>
        <taxon>Thiotrichales</taxon>
        <taxon>Thiotrichaceae</taxon>
        <taxon>Leucothrix</taxon>
    </lineage>
</organism>
<keyword evidence="2" id="KW-1185">Reference proteome</keyword>
<gene>
    <name evidence="1" type="ORF">DKW60_17225</name>
</gene>
<evidence type="ECO:0008006" key="3">
    <source>
        <dbReference type="Google" id="ProtNLM"/>
    </source>
</evidence>
<dbReference type="OrthoDB" id="6402279at2"/>
<dbReference type="AlphaFoldDB" id="A0A317C611"/>
<evidence type="ECO:0000313" key="1">
    <source>
        <dbReference type="EMBL" id="PWQ94044.1"/>
    </source>
</evidence>
<sequence length="254" mass="29434">MSLNKKLVEFRKKIKANHTKVITSIIGDHSVNICIFCGENENLTREHVIPQWVYDRCTKRTFITTTNKNAQTYNKTAVPACQNCNNSILGELERFLTHKFNEVDLQSQYFTDDEINKIILWLEIIEYKFHVLDLRRNLNKVQGSEYIPYIGKMPIAMFQGPMDQSPSKVFSNLRNALKTLSVKSKAVKHNSLCILRTTNPDFHFFHSTNNFIFIELAQYNVAFFYFYKQVFSSSDEAATLAKEIVQKEYSGTGT</sequence>
<dbReference type="Proteomes" id="UP000245539">
    <property type="component" value="Unassembled WGS sequence"/>
</dbReference>
<comment type="caution">
    <text evidence="1">The sequence shown here is derived from an EMBL/GenBank/DDBJ whole genome shotgun (WGS) entry which is preliminary data.</text>
</comment>
<protein>
    <recommendedName>
        <fullName evidence="3">HNH endonuclease</fullName>
    </recommendedName>
</protein>
<accession>A0A317C611</accession>